<evidence type="ECO:0000313" key="2">
    <source>
        <dbReference type="Proteomes" id="UP000521922"/>
    </source>
</evidence>
<accession>A0A7Y9J1U4</accession>
<reference evidence="1 2" key="1">
    <citation type="submission" date="2020-07" db="EMBL/GenBank/DDBJ databases">
        <title>Sequencing the genomes of 1000 actinobacteria strains.</title>
        <authorList>
            <person name="Klenk H.-P."/>
        </authorList>
    </citation>
    <scope>NUCLEOTIDE SEQUENCE [LARGE SCALE GENOMIC DNA]</scope>
    <source>
        <strain evidence="1 2">DSM 7487</strain>
    </source>
</reference>
<proteinExistence type="predicted"/>
<dbReference type="AlphaFoldDB" id="A0A7Y9J1U4"/>
<protein>
    <recommendedName>
        <fullName evidence="3">DUF2505 domain-containing protein</fullName>
    </recommendedName>
</protein>
<dbReference type="Pfam" id="PF10698">
    <property type="entry name" value="DUF2505"/>
    <property type="match status" value="1"/>
</dbReference>
<dbReference type="EMBL" id="JACCBB010000001">
    <property type="protein sequence ID" value="NYD23542.1"/>
    <property type="molecule type" value="Genomic_DNA"/>
</dbReference>
<gene>
    <name evidence="1" type="ORF">BJ968_003082</name>
</gene>
<organism evidence="1 2">
    <name type="scientific">Kineococcus aurantiacus</name>
    <dbReference type="NCBI Taxonomy" id="37633"/>
    <lineage>
        <taxon>Bacteria</taxon>
        <taxon>Bacillati</taxon>
        <taxon>Actinomycetota</taxon>
        <taxon>Actinomycetes</taxon>
        <taxon>Kineosporiales</taxon>
        <taxon>Kineosporiaceae</taxon>
        <taxon>Kineococcus</taxon>
    </lineage>
</organism>
<evidence type="ECO:0008006" key="3">
    <source>
        <dbReference type="Google" id="ProtNLM"/>
    </source>
</evidence>
<dbReference type="InterPro" id="IPR019639">
    <property type="entry name" value="DUF2505"/>
</dbReference>
<dbReference type="RefSeq" id="WP_179753345.1">
    <property type="nucleotide sequence ID" value="NZ_BAAAGN010000016.1"/>
</dbReference>
<comment type="caution">
    <text evidence="1">The sequence shown here is derived from an EMBL/GenBank/DDBJ whole genome shotgun (WGS) entry which is preliminary data.</text>
</comment>
<sequence length="166" mass="17512">MPAPFSERSSFPIAPDAVLAVLLDPAFLRARADSPEVVDHSESVTREGEVHVVTTSRTVRTDVLPAAAAKFLGATAVVDQVERWEPAAADGSHRARLTLTVRSAPVELTATSVLTAAGTGSVLTMDGTLTVRVPVLGGQVEKAALPGLLRLIRSEVQLAQEWTARP</sequence>
<keyword evidence="2" id="KW-1185">Reference proteome</keyword>
<evidence type="ECO:0000313" key="1">
    <source>
        <dbReference type="EMBL" id="NYD23542.1"/>
    </source>
</evidence>
<dbReference type="Proteomes" id="UP000521922">
    <property type="component" value="Unassembled WGS sequence"/>
</dbReference>
<name>A0A7Y9J1U4_9ACTN</name>